<dbReference type="Proteomes" id="UP000683417">
    <property type="component" value="Unassembled WGS sequence"/>
</dbReference>
<protein>
    <submittedName>
        <fullName evidence="1">BgTH12-05269</fullName>
    </submittedName>
</protein>
<dbReference type="AlphaFoldDB" id="A0A9W4DJ26"/>
<name>A0A9W4DJ26_BLUGR</name>
<evidence type="ECO:0000313" key="1">
    <source>
        <dbReference type="EMBL" id="CAD6502679.1"/>
    </source>
</evidence>
<proteinExistence type="predicted"/>
<gene>
    <name evidence="1" type="ORF">BGTH12_LOCUS4037</name>
</gene>
<reference evidence="1" key="1">
    <citation type="submission" date="2020-10" db="EMBL/GenBank/DDBJ databases">
        <authorList>
            <person name="Muller C M."/>
        </authorList>
    </citation>
    <scope>NUCLEOTIDE SEQUENCE</scope>
    <source>
        <strain evidence="1">THUN-12</strain>
    </source>
</reference>
<sequence>MVCLLAILLYTGQNLRQKDRFVITTSEDKYPSYRSYEVNFRQPFPVPSKDSGIYRTSVNIDRPGTYITVYCSNKVSIDDLWGFVGNGLTSLQGRLDGGFSNDDKLENECFNYVKELYFASTGEVAKGGVQVTGEAEPRPLHVSHLIQSHKCTEKLLISLTYQQKILSADWNGFTTTYLNKRLPKILFDNPMEIANVVLDGQFVIKQIEVGFEEALAWSQGQLQYFVRDNPLRHWREMTVVGYEPYTGILITRFILSNNAQVRNFINKFNTCKFDERCTSECLGLRQKASLGIKACREVRYRHIQDKVERLVPVPADGILYGVKICKPTEWPEDGFSSEKLEEFLEKLRKESW</sequence>
<organism evidence="1 2">
    <name type="scientific">Blumeria graminis f. sp. triticale</name>
    <dbReference type="NCBI Taxonomy" id="1689686"/>
    <lineage>
        <taxon>Eukaryota</taxon>
        <taxon>Fungi</taxon>
        <taxon>Dikarya</taxon>
        <taxon>Ascomycota</taxon>
        <taxon>Pezizomycotina</taxon>
        <taxon>Leotiomycetes</taxon>
        <taxon>Erysiphales</taxon>
        <taxon>Erysiphaceae</taxon>
        <taxon>Blumeria</taxon>
    </lineage>
</organism>
<comment type="caution">
    <text evidence="1">The sequence shown here is derived from an EMBL/GenBank/DDBJ whole genome shotgun (WGS) entry which is preliminary data.</text>
</comment>
<accession>A0A9W4DJ26</accession>
<dbReference type="EMBL" id="CAJHIT010000006">
    <property type="protein sequence ID" value="CAD6502679.1"/>
    <property type="molecule type" value="Genomic_DNA"/>
</dbReference>
<evidence type="ECO:0000313" key="2">
    <source>
        <dbReference type="Proteomes" id="UP000683417"/>
    </source>
</evidence>